<dbReference type="SMART" id="SM00062">
    <property type="entry name" value="PBPb"/>
    <property type="match status" value="1"/>
</dbReference>
<dbReference type="InterPro" id="IPR050469">
    <property type="entry name" value="Diguanylate_Cyclase"/>
</dbReference>
<feature type="transmembrane region" description="Helical" evidence="4">
    <location>
        <begin position="21"/>
        <end position="41"/>
    </location>
</feature>
<evidence type="ECO:0000256" key="2">
    <source>
        <dbReference type="ARBA" id="ARBA00012528"/>
    </source>
</evidence>
<dbReference type="InterPro" id="IPR043128">
    <property type="entry name" value="Rev_trsase/Diguanyl_cyclase"/>
</dbReference>
<proteinExistence type="predicted"/>
<dbReference type="Pfam" id="PF09084">
    <property type="entry name" value="NMT1"/>
    <property type="match status" value="1"/>
</dbReference>
<evidence type="ECO:0000259" key="5">
    <source>
        <dbReference type="PROSITE" id="PS50887"/>
    </source>
</evidence>
<comment type="catalytic activity">
    <reaction evidence="3">
        <text>2 GTP = 3',3'-c-di-GMP + 2 diphosphate</text>
        <dbReference type="Rhea" id="RHEA:24898"/>
        <dbReference type="ChEBI" id="CHEBI:33019"/>
        <dbReference type="ChEBI" id="CHEBI:37565"/>
        <dbReference type="ChEBI" id="CHEBI:58805"/>
        <dbReference type="EC" id="2.7.7.65"/>
    </reaction>
</comment>
<dbReference type="PANTHER" id="PTHR45138">
    <property type="entry name" value="REGULATORY COMPONENTS OF SENSORY TRANSDUCTION SYSTEM"/>
    <property type="match status" value="1"/>
</dbReference>
<dbReference type="KEGG" id="htr:EPV75_10655"/>
<dbReference type="GO" id="GO:0052621">
    <property type="term" value="F:diguanylate cyclase activity"/>
    <property type="evidence" value="ECO:0007669"/>
    <property type="project" value="UniProtKB-EC"/>
</dbReference>
<reference evidence="6 7" key="1">
    <citation type="journal article" date="2018" name="Environ. Microbiol.">
        <title>Genomes of ubiquitous marine and hypersaline Hydrogenovibrio, Thiomicrorhabdus and Thiomicrospira spp. encode a diversity of mechanisms to sustain chemolithoautotrophy in heterogeneous environments.</title>
        <authorList>
            <person name="Scott K.M."/>
            <person name="Williams J."/>
            <person name="Porter C.M.B."/>
            <person name="Russel S."/>
            <person name="Harmer T.L."/>
            <person name="Paul J.H."/>
            <person name="Antonen K.M."/>
            <person name="Bridges M.K."/>
            <person name="Camper G.J."/>
            <person name="Campla C.K."/>
            <person name="Casella L.G."/>
            <person name="Chase E."/>
            <person name="Conrad J.W."/>
            <person name="Cruz M.C."/>
            <person name="Dunlap D.S."/>
            <person name="Duran L."/>
            <person name="Fahsbender E.M."/>
            <person name="Goldsmith D.B."/>
            <person name="Keeley R.F."/>
            <person name="Kondoff M.R."/>
            <person name="Kussy B.I."/>
            <person name="Lane M.K."/>
            <person name="Lawler S."/>
            <person name="Leigh B.A."/>
            <person name="Lewis C."/>
            <person name="Lostal L.M."/>
            <person name="Marking D."/>
            <person name="Mancera P.A."/>
            <person name="McClenthan E.C."/>
            <person name="McIntyre E.A."/>
            <person name="Mine J.A."/>
            <person name="Modi S."/>
            <person name="Moore B.D."/>
            <person name="Morgan W.A."/>
            <person name="Nelson K.M."/>
            <person name="Nguyen K.N."/>
            <person name="Ogburn N."/>
            <person name="Parrino D.G."/>
            <person name="Pedapudi A.D."/>
            <person name="Pelham R.P."/>
            <person name="Preece A.M."/>
            <person name="Rampersad E.A."/>
            <person name="Richardson J.C."/>
            <person name="Rodgers C.M."/>
            <person name="Schaffer B.L."/>
            <person name="Sheridan N.E."/>
            <person name="Solone M.R."/>
            <person name="Staley Z.R."/>
            <person name="Tabuchi M."/>
            <person name="Waide R.J."/>
            <person name="Wanjugi P.W."/>
            <person name="Young S."/>
            <person name="Clum A."/>
            <person name="Daum C."/>
            <person name="Huntemann M."/>
            <person name="Ivanova N."/>
            <person name="Kyrpides N."/>
            <person name="Mikhailova N."/>
            <person name="Palaniappan K."/>
            <person name="Pillay M."/>
            <person name="Reddy T.B.K."/>
            <person name="Shapiro N."/>
            <person name="Stamatis D."/>
            <person name="Varghese N."/>
            <person name="Woyke T."/>
            <person name="Boden R."/>
            <person name="Freyermuth S.K."/>
            <person name="Kerfeld C.A."/>
        </authorList>
    </citation>
    <scope>NUCLEOTIDE SEQUENCE [LARGE SCALE GENOMIC DNA]</scope>
    <source>
        <strain evidence="6 7">JR-2</strain>
    </source>
</reference>
<dbReference type="SUPFAM" id="SSF53850">
    <property type="entry name" value="Periplasmic binding protein-like II"/>
    <property type="match status" value="2"/>
</dbReference>
<protein>
    <recommendedName>
        <fullName evidence="2">diguanylate cyclase</fullName>
        <ecNumber evidence="2">2.7.7.65</ecNumber>
    </recommendedName>
</protein>
<dbReference type="NCBIfam" id="TIGR00254">
    <property type="entry name" value="GGDEF"/>
    <property type="match status" value="1"/>
</dbReference>
<dbReference type="AlphaFoldDB" id="A0A410H5C5"/>
<keyword evidence="4" id="KW-0812">Transmembrane</keyword>
<sequence length="793" mass="90949">MTSVVEVTCLNRPRTWQWLRGAIIQAVLAFVISSLFFSLPVSADNTLPVSSGPKLEKVTVKLKWRHQFQFAGYYAAQKQGYYRDEGLEVALHPRDLLENNIEQVLKGDAQYGVSDSILLLYQSRQKPIVIVAPIFQHSPQVLFTLKSSGVDSPYKLNDKLLAFYKKDTDGLPILAMLEELDVKPVMDRVIIDKSPIMLVRKEVDAYAGYLANEAYFFKKNGVPYDVINPMNYGIDLYGDMLFTTRDEVEQHPERVAKMRRATIKGWQYAMAHQEEMARYILKQYGLKKSFQHLMFEARVIESVMDLNSVPIGTLNEGRLRYIADLFQKQGLLKGSVDLQKGIYRPEDETLQLTQREKEWIKQHPVIRIGVDRAYAPVEFVNEQGQYSGITPEFLDFISQRTGLEFVPSLHLKWPEVLAEFKAHRQDVLPAVIETEERKAYMNFTQAYLKFPMVVATRDGVPYIANFNQLRSKTIAVVKNYAAHEKLHSVFPDVALKLVDNAKEGLEAVANGDVFGYVDNVAVIGYHIKKYGLTNLQISGEMPFHANIAMGVRQDWPELLSIFQKVLQQIPKPRYVEMTNSWLQINYKKEYSWTQLLLILAPVLLLLAVFIFFNRKLRHTQDELRASNEKLSVLSVTDHLTGIYNRQYLDQVLDAEVERVDRYHSKLSLVMMDLDDFKRVNDTYGHLVGDEVLVKSVETIHHLVRKTDTFGRWGGEEFILICPETDLHQASQLAEKVRAAIETTEFSQDIRLTFSLGVAQYHAGESVNECVDRADRNLYRAKRNGKNQVSASED</sequence>
<dbReference type="Gene3D" id="3.30.70.270">
    <property type="match status" value="1"/>
</dbReference>
<gene>
    <name evidence="6" type="ORF">EPV75_10655</name>
</gene>
<dbReference type="InterPro" id="IPR015168">
    <property type="entry name" value="SsuA/THI5"/>
</dbReference>
<dbReference type="EMBL" id="CP035033">
    <property type="protein sequence ID" value="QAB16097.1"/>
    <property type="molecule type" value="Genomic_DNA"/>
</dbReference>
<keyword evidence="7" id="KW-1185">Reference proteome</keyword>
<dbReference type="PROSITE" id="PS50887">
    <property type="entry name" value="GGDEF"/>
    <property type="match status" value="1"/>
</dbReference>
<dbReference type="Pfam" id="PF00497">
    <property type="entry name" value="SBP_bac_3"/>
    <property type="match status" value="1"/>
</dbReference>
<dbReference type="SMART" id="SM00267">
    <property type="entry name" value="GGDEF"/>
    <property type="match status" value="1"/>
</dbReference>
<keyword evidence="4" id="KW-0472">Membrane</keyword>
<evidence type="ECO:0000313" key="6">
    <source>
        <dbReference type="EMBL" id="QAB16097.1"/>
    </source>
</evidence>
<dbReference type="Proteomes" id="UP000285478">
    <property type="component" value="Chromosome"/>
</dbReference>
<dbReference type="CDD" id="cd01949">
    <property type="entry name" value="GGDEF"/>
    <property type="match status" value="1"/>
</dbReference>
<evidence type="ECO:0000256" key="1">
    <source>
        <dbReference type="ARBA" id="ARBA00001946"/>
    </source>
</evidence>
<dbReference type="Pfam" id="PF00990">
    <property type="entry name" value="GGDEF"/>
    <property type="match status" value="1"/>
</dbReference>
<dbReference type="EC" id="2.7.7.65" evidence="2"/>
<dbReference type="GO" id="GO:0005886">
    <property type="term" value="C:plasma membrane"/>
    <property type="evidence" value="ECO:0007669"/>
    <property type="project" value="TreeGrafter"/>
</dbReference>
<dbReference type="CDD" id="cd01007">
    <property type="entry name" value="PBP2_BvgS_HisK_like"/>
    <property type="match status" value="1"/>
</dbReference>
<feature type="transmembrane region" description="Helical" evidence="4">
    <location>
        <begin position="592"/>
        <end position="612"/>
    </location>
</feature>
<evidence type="ECO:0000256" key="4">
    <source>
        <dbReference type="SAM" id="Phobius"/>
    </source>
</evidence>
<dbReference type="GO" id="GO:0043709">
    <property type="term" value="P:cell adhesion involved in single-species biofilm formation"/>
    <property type="evidence" value="ECO:0007669"/>
    <property type="project" value="TreeGrafter"/>
</dbReference>
<dbReference type="GO" id="GO:1902201">
    <property type="term" value="P:negative regulation of bacterial-type flagellum-dependent cell motility"/>
    <property type="evidence" value="ECO:0007669"/>
    <property type="project" value="TreeGrafter"/>
</dbReference>
<dbReference type="PANTHER" id="PTHR45138:SF9">
    <property type="entry name" value="DIGUANYLATE CYCLASE DGCM-RELATED"/>
    <property type="match status" value="1"/>
</dbReference>
<feature type="domain" description="GGDEF" evidence="5">
    <location>
        <begin position="664"/>
        <end position="793"/>
    </location>
</feature>
<organism evidence="6 7">
    <name type="scientific">Hydrogenovibrio thermophilus</name>
    <dbReference type="NCBI Taxonomy" id="265883"/>
    <lineage>
        <taxon>Bacteria</taxon>
        <taxon>Pseudomonadati</taxon>
        <taxon>Pseudomonadota</taxon>
        <taxon>Gammaproteobacteria</taxon>
        <taxon>Thiotrichales</taxon>
        <taxon>Piscirickettsiaceae</taxon>
        <taxon>Hydrogenovibrio</taxon>
    </lineage>
</organism>
<dbReference type="Gene3D" id="3.40.190.10">
    <property type="entry name" value="Periplasmic binding protein-like II"/>
    <property type="match status" value="4"/>
</dbReference>
<accession>A0A410H5C5</accession>
<name>A0A410H5C5_9GAMM</name>
<dbReference type="InterPro" id="IPR001638">
    <property type="entry name" value="Solute-binding_3/MltF_N"/>
</dbReference>
<dbReference type="InterPro" id="IPR000160">
    <property type="entry name" value="GGDEF_dom"/>
</dbReference>
<comment type="cofactor">
    <cofactor evidence="1">
        <name>Mg(2+)</name>
        <dbReference type="ChEBI" id="CHEBI:18420"/>
    </cofactor>
</comment>
<evidence type="ECO:0000256" key="3">
    <source>
        <dbReference type="ARBA" id="ARBA00034247"/>
    </source>
</evidence>
<evidence type="ECO:0000313" key="7">
    <source>
        <dbReference type="Proteomes" id="UP000285478"/>
    </source>
</evidence>
<dbReference type="FunFam" id="3.30.70.270:FF:000001">
    <property type="entry name" value="Diguanylate cyclase domain protein"/>
    <property type="match status" value="1"/>
</dbReference>
<dbReference type="InterPro" id="IPR029787">
    <property type="entry name" value="Nucleotide_cyclase"/>
</dbReference>
<keyword evidence="4" id="KW-1133">Transmembrane helix</keyword>
<dbReference type="SUPFAM" id="SSF55073">
    <property type="entry name" value="Nucleotide cyclase"/>
    <property type="match status" value="1"/>
</dbReference>